<keyword evidence="3" id="KW-1134">Transmembrane beta strand</keyword>
<keyword evidence="12" id="KW-1185">Reference proteome</keyword>
<dbReference type="Pfam" id="PF13620">
    <property type="entry name" value="CarboxypepD_reg"/>
    <property type="match status" value="1"/>
</dbReference>
<dbReference type="EMBL" id="JBFWIC010000019">
    <property type="protein sequence ID" value="MEZ0475642.1"/>
    <property type="molecule type" value="Genomic_DNA"/>
</dbReference>
<dbReference type="PANTHER" id="PTHR30069:SF46">
    <property type="entry name" value="OAR PROTEIN"/>
    <property type="match status" value="1"/>
</dbReference>
<dbReference type="InterPro" id="IPR057601">
    <property type="entry name" value="Oar-like_b-barrel"/>
</dbReference>
<feature type="domain" description="TonB-dependent receptor plug" evidence="9">
    <location>
        <begin position="127"/>
        <end position="230"/>
    </location>
</feature>
<dbReference type="InterPro" id="IPR036942">
    <property type="entry name" value="Beta-barrel_TonB_sf"/>
</dbReference>
<keyword evidence="4" id="KW-0812">Transmembrane</keyword>
<evidence type="ECO:0000256" key="2">
    <source>
        <dbReference type="ARBA" id="ARBA00022448"/>
    </source>
</evidence>
<evidence type="ECO:0000256" key="5">
    <source>
        <dbReference type="ARBA" id="ARBA00023136"/>
    </source>
</evidence>
<dbReference type="InterPro" id="IPR012910">
    <property type="entry name" value="Plug_dom"/>
</dbReference>
<evidence type="ECO:0000256" key="1">
    <source>
        <dbReference type="ARBA" id="ARBA00004571"/>
    </source>
</evidence>
<dbReference type="Pfam" id="PF25183">
    <property type="entry name" value="OMP_b-brl_4"/>
    <property type="match status" value="2"/>
</dbReference>
<evidence type="ECO:0000256" key="8">
    <source>
        <dbReference type="SAM" id="SignalP"/>
    </source>
</evidence>
<accession>A0ABV4HSC4</accession>
<evidence type="ECO:0000259" key="10">
    <source>
        <dbReference type="Pfam" id="PF25183"/>
    </source>
</evidence>
<feature type="region of interest" description="Disordered" evidence="7">
    <location>
        <begin position="767"/>
        <end position="790"/>
    </location>
</feature>
<name>A0ABV4HSC4_9GAMM</name>
<evidence type="ECO:0000256" key="7">
    <source>
        <dbReference type="SAM" id="MobiDB-lite"/>
    </source>
</evidence>
<feature type="domain" description="TonB-dependent transporter Oar-like beta-barrel" evidence="10">
    <location>
        <begin position="321"/>
        <end position="556"/>
    </location>
</feature>
<dbReference type="Gene3D" id="2.60.40.1120">
    <property type="entry name" value="Carboxypeptidase-like, regulatory domain"/>
    <property type="match status" value="1"/>
</dbReference>
<feature type="domain" description="TonB-dependent transporter Oar-like beta-barrel" evidence="10">
    <location>
        <begin position="236"/>
        <end position="312"/>
    </location>
</feature>
<dbReference type="InterPro" id="IPR013784">
    <property type="entry name" value="Carb-bd-like_fold"/>
</dbReference>
<feature type="chain" id="PRO_5046829675" evidence="8">
    <location>
        <begin position="31"/>
        <end position="1026"/>
    </location>
</feature>
<dbReference type="SUPFAM" id="SSF49452">
    <property type="entry name" value="Starch-binding domain-like"/>
    <property type="match status" value="1"/>
</dbReference>
<sequence>MKASHTKFRRAALCLALGACLSATTPAVLAQSVTGAVAGRAEAGARVTIINPSTGFTRSVTAGADGSYRLPLLPPGHYTVQAEGGQPVGVTVSLGNATTVNLASSTTDLAAIQVIGSRVVNAVDVTSTESATNITAEEIERMPVERNVTSVALLAPGVAQGSARFGGRSAAGLSFGGSSVAENAFYVNGLNVTDFYNRVGFSEAPFDFYGEFQVKTGGYSVEFGRTTGGVVNALAKSGTNEFRGGAKLVWAPDDWRASQRDSYHDGDRYITRSKDTTDDTKLNAWASGPIIKDRLFFFAMYEGRRIEPENTDNLGTSFDRGKSDDGFWGTTLDWQITENNLLNLMAFSNENRTDTTTYKYDFDTDTVGDALSDAYSESGGTNWALTWSSYLTNSLSMKLMHGSMERNSLTGSPNDPDCNSVSAGNGVPEAGVPLGCSSNLSIYDRNDEREQTRADFEWSLGDHLLRFGYDREVNTSDLSQRYSGPGGVAYSVSTTTPNAQIPDAGTVPPGYTEYVRARRYELFGEFESNNQALYIEDNWSITPNFLLNLGLRYEEFDNKDAEGRTYIEMDDMIAPRVGFSWDFKGDGTTKLFGNAGRYYLPVANVINIKQGGALLDERTFYGFDGWEIHERDGVQYALPILGPQFGFSDDQGDGTVGDLRAEVDADMDPVYQDELILGFQQALNEAWSWGVRGTYRKLNNAIDDINVTATHCGRVSSSWVMANPGEDLTIWGDTDCDGSDDGYLTIDTSQAGYWTEDDHYVLEIDDQGTADPEDDERSWEYTHSTPNGQRGWVKPKRTYKAMELQLDRAWDGKWAFNASYTLSWSEGNAEGPVNTDTNFGDAGRTENFDDPFVNYRGDGPLANDHRHQIKLRGAYALNDNWRVGATLDARSGGPITAMGVGNPYNWKSYHSYFVCTENCTADQTYPGALEGDTWNTGERVFEHSPRGGAGRMPWIVDIGLSVAYERSFGAVDFTAKLAVYNLLNNQKTVWVYQDLEPGVGDRNAFFGKERFLQAPRYSQLTLALAF</sequence>
<feature type="compositionally biased region" description="Acidic residues" evidence="7">
    <location>
        <begin position="767"/>
        <end position="777"/>
    </location>
</feature>
<keyword evidence="6" id="KW-0998">Cell outer membrane</keyword>
<evidence type="ECO:0000313" key="11">
    <source>
        <dbReference type="EMBL" id="MEZ0475642.1"/>
    </source>
</evidence>
<dbReference type="InterPro" id="IPR039426">
    <property type="entry name" value="TonB-dep_rcpt-like"/>
</dbReference>
<keyword evidence="11" id="KW-0675">Receptor</keyword>
<comment type="caution">
    <text evidence="11">The sequence shown here is derived from an EMBL/GenBank/DDBJ whole genome shotgun (WGS) entry which is preliminary data.</text>
</comment>
<keyword evidence="2" id="KW-0813">Transport</keyword>
<dbReference type="RefSeq" id="WP_370565074.1">
    <property type="nucleotide sequence ID" value="NZ_JBFWIB010000012.1"/>
</dbReference>
<dbReference type="Gene3D" id="2.170.130.10">
    <property type="entry name" value="TonB-dependent receptor, plug domain"/>
    <property type="match status" value="1"/>
</dbReference>
<dbReference type="PANTHER" id="PTHR30069">
    <property type="entry name" value="TONB-DEPENDENT OUTER MEMBRANE RECEPTOR"/>
    <property type="match status" value="1"/>
</dbReference>
<dbReference type="Proteomes" id="UP001566331">
    <property type="component" value="Unassembled WGS sequence"/>
</dbReference>
<dbReference type="SUPFAM" id="SSF56935">
    <property type="entry name" value="Porins"/>
    <property type="match status" value="1"/>
</dbReference>
<dbReference type="Gene3D" id="2.40.170.20">
    <property type="entry name" value="TonB-dependent receptor, beta-barrel domain"/>
    <property type="match status" value="1"/>
</dbReference>
<dbReference type="InterPro" id="IPR037066">
    <property type="entry name" value="Plug_dom_sf"/>
</dbReference>
<evidence type="ECO:0000256" key="6">
    <source>
        <dbReference type="ARBA" id="ARBA00023237"/>
    </source>
</evidence>
<evidence type="ECO:0000313" key="12">
    <source>
        <dbReference type="Proteomes" id="UP001566331"/>
    </source>
</evidence>
<gene>
    <name evidence="11" type="ORF">AB6713_13630</name>
</gene>
<feature type="signal peptide" evidence="8">
    <location>
        <begin position="1"/>
        <end position="30"/>
    </location>
</feature>
<organism evidence="11 12">
    <name type="scientific">Luteimonas salinilitoris</name>
    <dbReference type="NCBI Taxonomy" id="3237697"/>
    <lineage>
        <taxon>Bacteria</taxon>
        <taxon>Pseudomonadati</taxon>
        <taxon>Pseudomonadota</taxon>
        <taxon>Gammaproteobacteria</taxon>
        <taxon>Lysobacterales</taxon>
        <taxon>Lysobacteraceae</taxon>
        <taxon>Luteimonas</taxon>
    </lineage>
</organism>
<keyword evidence="8" id="KW-0732">Signal</keyword>
<reference evidence="11 12" key="1">
    <citation type="submission" date="2024-07" db="EMBL/GenBank/DDBJ databases">
        <title>Luteimonas salilacus sp. nov., isolated from the shore soil of Salt Lake in Tibet of China.</title>
        <authorList>
            <person name="Zhang X."/>
            <person name="Li A."/>
        </authorList>
    </citation>
    <scope>NUCLEOTIDE SEQUENCE [LARGE SCALE GENOMIC DNA]</scope>
    <source>
        <strain evidence="11 12">B3-2-R+30</strain>
    </source>
</reference>
<evidence type="ECO:0000256" key="3">
    <source>
        <dbReference type="ARBA" id="ARBA00022452"/>
    </source>
</evidence>
<keyword evidence="5" id="KW-0472">Membrane</keyword>
<evidence type="ECO:0000256" key="4">
    <source>
        <dbReference type="ARBA" id="ARBA00022692"/>
    </source>
</evidence>
<evidence type="ECO:0000259" key="9">
    <source>
        <dbReference type="Pfam" id="PF07715"/>
    </source>
</evidence>
<comment type="subcellular location">
    <subcellularLocation>
        <location evidence="1">Cell outer membrane</location>
        <topology evidence="1">Multi-pass membrane protein</topology>
    </subcellularLocation>
</comment>
<dbReference type="Pfam" id="PF07715">
    <property type="entry name" value="Plug"/>
    <property type="match status" value="1"/>
</dbReference>
<protein>
    <submittedName>
        <fullName evidence="11">TonB-dependent receptor</fullName>
    </submittedName>
</protein>
<proteinExistence type="predicted"/>